<dbReference type="EMBL" id="DYZL01000007">
    <property type="protein sequence ID" value="HJH42222.1"/>
    <property type="molecule type" value="Genomic_DNA"/>
</dbReference>
<dbReference type="Gene3D" id="1.10.150.20">
    <property type="entry name" value="5' to 3' exonuclease, C-terminal subdomain"/>
    <property type="match status" value="1"/>
</dbReference>
<accession>A0A9D2VIN3</accession>
<organism evidence="1 2">
    <name type="scientific">Rubneribacter badeniensis</name>
    <dbReference type="NCBI Taxonomy" id="2070688"/>
    <lineage>
        <taxon>Bacteria</taxon>
        <taxon>Bacillati</taxon>
        <taxon>Actinomycetota</taxon>
        <taxon>Coriobacteriia</taxon>
        <taxon>Eggerthellales</taxon>
        <taxon>Eggerthellaceae</taxon>
        <taxon>Rubneribacter</taxon>
    </lineage>
</organism>
<dbReference type="Proteomes" id="UP000789325">
    <property type="component" value="Unassembled WGS sequence"/>
</dbReference>
<proteinExistence type="predicted"/>
<dbReference type="AlphaFoldDB" id="A0A9D2VIN3"/>
<reference evidence="1" key="2">
    <citation type="submission" date="2021-09" db="EMBL/GenBank/DDBJ databases">
        <authorList>
            <person name="Gilroy R."/>
        </authorList>
    </citation>
    <scope>NUCLEOTIDE SEQUENCE</scope>
    <source>
        <strain evidence="1">USAMLcec12-2067</strain>
    </source>
</reference>
<dbReference type="InterPro" id="IPR021725">
    <property type="entry name" value="Cdd1"/>
</dbReference>
<protein>
    <submittedName>
        <fullName evidence="1">Helix-hairpin-helix domain-containing protein</fullName>
    </submittedName>
</protein>
<dbReference type="Pfam" id="PF11731">
    <property type="entry name" value="Cdd1"/>
    <property type="match status" value="1"/>
</dbReference>
<evidence type="ECO:0000313" key="1">
    <source>
        <dbReference type="EMBL" id="HJH42222.1"/>
    </source>
</evidence>
<sequence>MADVTTIPTIGPQLAQRLRDIGIERVEDLRGQDPEELYARDVLVHGGADRCCLYAYREAVYFAEAERPDPAKLKWWLWKD</sequence>
<evidence type="ECO:0000313" key="2">
    <source>
        <dbReference type="Proteomes" id="UP000789325"/>
    </source>
</evidence>
<gene>
    <name evidence="1" type="ORF">K8V16_00305</name>
</gene>
<reference evidence="1" key="1">
    <citation type="journal article" date="2021" name="PeerJ">
        <title>Extensive microbial diversity within the chicken gut microbiome revealed by metagenomics and culture.</title>
        <authorList>
            <person name="Gilroy R."/>
            <person name="Ravi A."/>
            <person name="Getino M."/>
            <person name="Pursley I."/>
            <person name="Horton D.L."/>
            <person name="Alikhan N.F."/>
            <person name="Baker D."/>
            <person name="Gharbi K."/>
            <person name="Hall N."/>
            <person name="Watson M."/>
            <person name="Adriaenssens E.M."/>
            <person name="Foster-Nyarko E."/>
            <person name="Jarju S."/>
            <person name="Secka A."/>
            <person name="Antonio M."/>
            <person name="Oren A."/>
            <person name="Chaudhuri R.R."/>
            <person name="La Ragione R."/>
            <person name="Hildebrand F."/>
            <person name="Pallen M.J."/>
        </authorList>
    </citation>
    <scope>NUCLEOTIDE SEQUENCE</scope>
    <source>
        <strain evidence="1">USAMLcec12-2067</strain>
    </source>
</reference>
<name>A0A9D2VIN3_9ACTN</name>
<comment type="caution">
    <text evidence="1">The sequence shown here is derived from an EMBL/GenBank/DDBJ whole genome shotgun (WGS) entry which is preliminary data.</text>
</comment>